<sequence length="546" mass="63076">MFLQHRLCFYSSNHPKQSPTYNEVNILMIDRNFQKVLFDCQKYDYQKASFEILQEFCRLGIDITSSRHYKNPLYFSIPDLSGSNVKEHLDSVAKELSHPYMKLLESFGSPPELPKIWESSSGWTKYRGDKTYSVEAPLEDALIFDTEVLVKEGHVPTMAVALTSDGWYVLNVVLQFCRYSWTSKRLSVYDDNCLNDINAFNSLIPIYGSKNKDISKCVIGHFVSYDRARILEEYLLDGTGLRFVDTLSLHVAVSGLTSTQRFLKTSADKHLFNNKTWQEFIGRKNDRQPLDRKPNTEALVMDLDWLSETSLNSLPDIYRLYCKKEPPQDKQLRSIFESGTIEDVRTNFQKFHSYMDKLRLFPHPATFCGLLEMSSMYLPINDNWIKFQEKAESSYTENILRQKKLLMQLADQALAKYSNNQEWYRDLIPKPVKDNLDAGPALLTAQMRIAPKLLKLCWQGLPLHYDRVLKWGVLIPGRIPQPYGDPRYYIESFKNTENTECIDSNDAEKCSTNSNVVCHYDSLIRPIISVVKSTAAGDETLDFPYG</sequence>
<dbReference type="GO" id="GO:0006264">
    <property type="term" value="P:mitochondrial DNA replication"/>
    <property type="evidence" value="ECO:0007669"/>
    <property type="project" value="TreeGrafter"/>
</dbReference>
<accession>A0A095B1T2</accession>
<dbReference type="GO" id="GO:0005760">
    <property type="term" value="C:gamma DNA polymerase complex"/>
    <property type="evidence" value="ECO:0007669"/>
    <property type="project" value="InterPro"/>
</dbReference>
<dbReference type="InterPro" id="IPR002297">
    <property type="entry name" value="DNA-dir_DNA_pol_A_mt"/>
</dbReference>
<organism evidence="2">
    <name type="scientific">Schistosoma haematobium</name>
    <name type="common">Blood fluke</name>
    <dbReference type="NCBI Taxonomy" id="6185"/>
    <lineage>
        <taxon>Eukaryota</taxon>
        <taxon>Metazoa</taxon>
        <taxon>Spiralia</taxon>
        <taxon>Lophotrochozoa</taxon>
        <taxon>Platyhelminthes</taxon>
        <taxon>Trematoda</taxon>
        <taxon>Digenea</taxon>
        <taxon>Strigeidida</taxon>
        <taxon>Schistosomatoidea</taxon>
        <taxon>Schistosomatidae</taxon>
        <taxon>Schistosoma</taxon>
    </lineage>
</organism>
<feature type="domain" description="DNA mitochondrial polymerase exonuclease" evidence="1">
    <location>
        <begin position="73"/>
        <end position="354"/>
    </location>
</feature>
<dbReference type="PANTHER" id="PTHR10267">
    <property type="entry name" value="DNA POLYMERASE SUBUNIT GAMMA-1"/>
    <property type="match status" value="1"/>
</dbReference>
<protein>
    <submittedName>
        <fullName evidence="2">DNA polymerase subunit gamma-1, mitochondrial</fullName>
    </submittedName>
</protein>
<dbReference type="EMBL" id="KL251711">
    <property type="protein sequence ID" value="KGB41086.1"/>
    <property type="molecule type" value="Genomic_DNA"/>
</dbReference>
<dbReference type="GO" id="GO:0003887">
    <property type="term" value="F:DNA-directed DNA polymerase activity"/>
    <property type="evidence" value="ECO:0007669"/>
    <property type="project" value="TreeGrafter"/>
</dbReference>
<dbReference type="Gene3D" id="3.30.420.390">
    <property type="match status" value="1"/>
</dbReference>
<dbReference type="GO" id="GO:0003677">
    <property type="term" value="F:DNA binding"/>
    <property type="evidence" value="ECO:0007669"/>
    <property type="project" value="InterPro"/>
</dbReference>
<dbReference type="PANTHER" id="PTHR10267:SF0">
    <property type="entry name" value="DNA POLYMERASE SUBUNIT GAMMA-1"/>
    <property type="match status" value="1"/>
</dbReference>
<dbReference type="AlphaFoldDB" id="A0A095B1T2"/>
<dbReference type="Pfam" id="PF18136">
    <property type="entry name" value="DNApol_Exo"/>
    <property type="match status" value="1"/>
</dbReference>
<name>A0A095B1T2_SCHHA</name>
<dbReference type="PRINTS" id="PR00867">
    <property type="entry name" value="DNAPOLG"/>
</dbReference>
<evidence type="ECO:0000313" key="2">
    <source>
        <dbReference type="EMBL" id="KGB41086.1"/>
    </source>
</evidence>
<reference evidence="2" key="1">
    <citation type="journal article" date="2012" name="Nat. Genet.">
        <title>Whole-genome sequence of Schistosoma haematobium.</title>
        <authorList>
            <person name="Young N.D."/>
            <person name="Jex A.R."/>
            <person name="Li B."/>
            <person name="Liu S."/>
            <person name="Yang L."/>
            <person name="Xiong Z."/>
            <person name="Li Y."/>
            <person name="Cantacessi C."/>
            <person name="Hall R.S."/>
            <person name="Xu X."/>
            <person name="Chen F."/>
            <person name="Wu X."/>
            <person name="Zerlotini A."/>
            <person name="Oliveira G."/>
            <person name="Hofmann A."/>
            <person name="Zhang G."/>
            <person name="Fang X."/>
            <person name="Kang Y."/>
            <person name="Campbell B.E."/>
            <person name="Loukas A."/>
            <person name="Ranganathan S."/>
            <person name="Rollinson D."/>
            <person name="Rinaldi G."/>
            <person name="Brindley P.J."/>
            <person name="Yang H."/>
            <person name="Wang J."/>
            <person name="Wang J."/>
            <person name="Gasser R.B."/>
        </authorList>
    </citation>
    <scope>NUCLEOTIDE SEQUENCE [LARGE SCALE GENOMIC DNA]</scope>
</reference>
<gene>
    <name evidence="2" type="ORF">MS3_09586</name>
</gene>
<evidence type="ECO:0000259" key="1">
    <source>
        <dbReference type="Pfam" id="PF18136"/>
    </source>
</evidence>
<dbReference type="GO" id="GO:0008408">
    <property type="term" value="F:3'-5' exonuclease activity"/>
    <property type="evidence" value="ECO:0007669"/>
    <property type="project" value="TreeGrafter"/>
</dbReference>
<dbReference type="InterPro" id="IPR041336">
    <property type="entry name" value="DNApol_Exo"/>
</dbReference>
<proteinExistence type="predicted"/>
<dbReference type="STRING" id="6185.A0A095B1T2"/>